<dbReference type="Gene3D" id="2.60.200.30">
    <property type="entry name" value="Probable inorganic polyphosphate/atp-NAD kinase, domain 2"/>
    <property type="match status" value="1"/>
</dbReference>
<dbReference type="InterPro" id="IPR016064">
    <property type="entry name" value="NAD/diacylglycerol_kinase_sf"/>
</dbReference>
<dbReference type="PANTHER" id="PTHR13158:SF5">
    <property type="entry name" value="NAD KINASE 2, MITOCHONDRIAL"/>
    <property type="match status" value="1"/>
</dbReference>
<dbReference type="PANTHER" id="PTHR13158">
    <property type="match status" value="1"/>
</dbReference>
<keyword evidence="1" id="KW-0808">Transferase</keyword>
<dbReference type="RefSeq" id="WP_234910366.1">
    <property type="nucleotide sequence ID" value="NZ_CP157968.1"/>
</dbReference>
<reference evidence="1" key="1">
    <citation type="submission" date="2024-06" db="EMBL/GenBank/DDBJ databases">
        <authorList>
            <person name="Li T."/>
            <person name="Gao R."/>
        </authorList>
    </citation>
    <scope>NUCLEOTIDE SEQUENCE</scope>
    <source>
        <strain evidence="1">ZPR4</strain>
    </source>
</reference>
<dbReference type="AlphaFoldDB" id="A0AAU7SMR5"/>
<organism evidence="1">
    <name type="scientific">Rhizobium sp. ZPR4</name>
    <dbReference type="NCBI Taxonomy" id="3158966"/>
    <lineage>
        <taxon>Bacteria</taxon>
        <taxon>Pseudomonadati</taxon>
        <taxon>Pseudomonadota</taxon>
        <taxon>Alphaproteobacteria</taxon>
        <taxon>Hyphomicrobiales</taxon>
        <taxon>Rhizobiaceae</taxon>
        <taxon>Rhizobium/Agrobacterium group</taxon>
        <taxon>Rhizobium</taxon>
    </lineage>
</organism>
<dbReference type="SUPFAM" id="SSF111331">
    <property type="entry name" value="NAD kinase/diacylglycerol kinase-like"/>
    <property type="match status" value="1"/>
</dbReference>
<proteinExistence type="predicted"/>
<dbReference type="GO" id="GO:0019674">
    <property type="term" value="P:NAD+ metabolic process"/>
    <property type="evidence" value="ECO:0007669"/>
    <property type="project" value="InterPro"/>
</dbReference>
<dbReference type="GO" id="GO:0003951">
    <property type="term" value="F:NAD+ kinase activity"/>
    <property type="evidence" value="ECO:0007669"/>
    <property type="project" value="InterPro"/>
</dbReference>
<keyword evidence="1" id="KW-0418">Kinase</keyword>
<accession>A0AAU7SMR5</accession>
<name>A0AAU7SMR5_9HYPH</name>
<sequence>MPMANGGKAEDRKIVLIVRDTRLDELVTRFNTVQQAQFYVEHLGADFGDYLAEQQHYQSAVRDVEASLRTVARVQTLNRRYLANFIFGVDDLVVVLGQDGLVANTLKYLDGQNVLGVNPDPKRWDGVLLPFQAADVRRIMPEALAQRRPLKRVSMAKAALNTGEVLYAVNDLFIGPRSHVSARYDLRVGERHERQSSSGIIVSTGMGSTGWLKSLYAGWAGAAASCGVELPAGIADASFPWDADFLHYFVREPFPSRTTGVSLVSGQVGAEMPMTVMSEMAEHGVIFSDGIEADFLPFNAGTLATIGLAERQGLLVT</sequence>
<gene>
    <name evidence="1" type="ORF">ABOK31_23485</name>
</gene>
<protein>
    <submittedName>
        <fullName evidence="1">Sugar kinase</fullName>
    </submittedName>
</protein>
<dbReference type="InterPro" id="IPR017437">
    <property type="entry name" value="ATP-NAD_kinase_PpnK-typ_C"/>
</dbReference>
<dbReference type="EMBL" id="CP157968">
    <property type="protein sequence ID" value="XBU03529.1"/>
    <property type="molecule type" value="Genomic_DNA"/>
</dbReference>
<evidence type="ECO:0000313" key="1">
    <source>
        <dbReference type="EMBL" id="XBU03529.1"/>
    </source>
</evidence>